<name>A0ABT9WMX1_9BACI</name>
<dbReference type="PANTHER" id="PTHR46795:SF1">
    <property type="entry name" value="ABC TRANSPORTER PERMEASE PROTEIN"/>
    <property type="match status" value="1"/>
</dbReference>
<keyword evidence="5 6" id="KW-0472">Membrane</keyword>
<feature type="transmembrane region" description="Helical" evidence="6">
    <location>
        <begin position="100"/>
        <end position="131"/>
    </location>
</feature>
<evidence type="ECO:0000256" key="3">
    <source>
        <dbReference type="ARBA" id="ARBA00022692"/>
    </source>
</evidence>
<keyword evidence="4 6" id="KW-1133">Transmembrane helix</keyword>
<feature type="transmembrane region" description="Helical" evidence="6">
    <location>
        <begin position="52"/>
        <end position="79"/>
    </location>
</feature>
<feature type="transmembrane region" description="Helical" evidence="6">
    <location>
        <begin position="282"/>
        <end position="303"/>
    </location>
</feature>
<comment type="subcellular location">
    <subcellularLocation>
        <location evidence="1 6">Cell membrane</location>
        <topology evidence="1 6">Multi-pass membrane protein</topology>
    </subcellularLocation>
</comment>
<accession>A0ABT9WMX1</accession>
<keyword evidence="2 6" id="KW-1003">Cell membrane</keyword>
<dbReference type="RefSeq" id="WP_307226276.1">
    <property type="nucleotide sequence ID" value="NZ_JAUSTT010000002.1"/>
</dbReference>
<feature type="transmembrane region" description="Helical" evidence="6">
    <location>
        <begin position="21"/>
        <end position="40"/>
    </location>
</feature>
<dbReference type="PIRSF" id="PIRSF018968">
    <property type="entry name" value="ABC_permease_BceB"/>
    <property type="match status" value="1"/>
</dbReference>
<protein>
    <submittedName>
        <fullName evidence="8">ABC transport system permease protein</fullName>
    </submittedName>
</protein>
<feature type="transmembrane region" description="Helical" evidence="6">
    <location>
        <begin position="604"/>
        <end position="625"/>
    </location>
</feature>
<dbReference type="EMBL" id="JAUSTT010000002">
    <property type="protein sequence ID" value="MDQ0174637.1"/>
    <property type="molecule type" value="Genomic_DNA"/>
</dbReference>
<keyword evidence="3 6" id="KW-0812">Transmembrane</keyword>
<dbReference type="InterPro" id="IPR052536">
    <property type="entry name" value="ABC-4_Integral_Memb_Prot"/>
</dbReference>
<dbReference type="Pfam" id="PF02687">
    <property type="entry name" value="FtsX"/>
    <property type="match status" value="1"/>
</dbReference>
<keyword evidence="9" id="KW-1185">Reference proteome</keyword>
<dbReference type="Proteomes" id="UP001223586">
    <property type="component" value="Unassembled WGS sequence"/>
</dbReference>
<evidence type="ECO:0000259" key="7">
    <source>
        <dbReference type="Pfam" id="PF02687"/>
    </source>
</evidence>
<feature type="transmembrane region" description="Helical" evidence="6">
    <location>
        <begin position="517"/>
        <end position="539"/>
    </location>
</feature>
<feature type="transmembrane region" description="Helical" evidence="6">
    <location>
        <begin position="151"/>
        <end position="172"/>
    </location>
</feature>
<sequence>MTFRQLVIKNIKGNFQRYSSYLLSSAFTVFIFYLFAAFLFHPEVRNQNIHPIITILLIGCELVILFFTIFFVLYSNAAFMKSRKKEFGLLKMIGLHNRQIGKLVFFEFTFISILAIIIGILFGILFSKLFFMSINAILQPVIPLAFTVPSTALWITSGIFLFLFEIITLFGLKEIRKSEIIDLLQEAKKPKSLPSFSLFLVILGIILLGIGYALSAVPHLLVLFFSMIPILILVIIGTYLLFMQMTTAVLHQLRRMPRIYLKHTNMTTISLLMFKLKDHARMLSVIAILSAVVTSSMGMLLWFHHFSNTNMRGPQDMEIIQKGLNNPSIYEKDEIAAIAEKYEMVMKDYHSATFLPSTVKINNREAAMWIISESGYNERIKFFKEVEPLKVSQGKGIFISPFDNGYFNAPIYKEKSIDIPLENDMITIEVEKAIFNVTMVLGNWGAPFLFVVSDQQFQEWEALMPIEQHIVMHDYYFDDIRNGKEFMKDLRKNAGKNSDLLLDGISTYLDVSKGNTLLMFIGVFIACLFFLASGSLIYFKMFTEIQDDRKIYMILSKLGMTVGEMKYAITIQMAILFFLPVAVGSIHTLFAYNSARINLGAHTIWYEGLTAIGIYILFQAIYFMIARKIYLKKMISQ</sequence>
<feature type="transmembrane region" description="Helical" evidence="6">
    <location>
        <begin position="567"/>
        <end position="592"/>
    </location>
</feature>
<keyword evidence="6" id="KW-0813">Transport</keyword>
<evidence type="ECO:0000313" key="8">
    <source>
        <dbReference type="EMBL" id="MDQ0174637.1"/>
    </source>
</evidence>
<dbReference type="InterPro" id="IPR003838">
    <property type="entry name" value="ABC3_permease_C"/>
</dbReference>
<evidence type="ECO:0000256" key="6">
    <source>
        <dbReference type="PIRNR" id="PIRNR018968"/>
    </source>
</evidence>
<feature type="transmembrane region" description="Helical" evidence="6">
    <location>
        <begin position="220"/>
        <end position="242"/>
    </location>
</feature>
<feature type="domain" description="ABC3 transporter permease C-terminal" evidence="7">
    <location>
        <begin position="62"/>
        <end position="179"/>
    </location>
</feature>
<evidence type="ECO:0000313" key="9">
    <source>
        <dbReference type="Proteomes" id="UP001223586"/>
    </source>
</evidence>
<evidence type="ECO:0000256" key="1">
    <source>
        <dbReference type="ARBA" id="ARBA00004651"/>
    </source>
</evidence>
<gene>
    <name evidence="8" type="ORF">J2S08_000470</name>
</gene>
<reference evidence="8 9" key="1">
    <citation type="submission" date="2023-07" db="EMBL/GenBank/DDBJ databases">
        <title>Genomic Encyclopedia of Type Strains, Phase IV (KMG-IV): sequencing the most valuable type-strain genomes for metagenomic binning, comparative biology and taxonomic classification.</title>
        <authorList>
            <person name="Goeker M."/>
        </authorList>
    </citation>
    <scope>NUCLEOTIDE SEQUENCE [LARGE SCALE GENOMIC DNA]</scope>
    <source>
        <strain evidence="8 9">DSM 23837</strain>
    </source>
</reference>
<comment type="similarity">
    <text evidence="6">Belongs to the ABC-4 integral membrane protein family.</text>
</comment>
<feature type="transmembrane region" description="Helical" evidence="6">
    <location>
        <begin position="193"/>
        <end position="214"/>
    </location>
</feature>
<evidence type="ECO:0000256" key="5">
    <source>
        <dbReference type="ARBA" id="ARBA00023136"/>
    </source>
</evidence>
<comment type="caution">
    <text evidence="8">The sequence shown here is derived from an EMBL/GenBank/DDBJ whole genome shotgun (WGS) entry which is preliminary data.</text>
</comment>
<evidence type="ECO:0000256" key="2">
    <source>
        <dbReference type="ARBA" id="ARBA00022475"/>
    </source>
</evidence>
<evidence type="ECO:0000256" key="4">
    <source>
        <dbReference type="ARBA" id="ARBA00022989"/>
    </source>
</evidence>
<organism evidence="8 9">
    <name type="scientific">Bacillus chungangensis</name>
    <dbReference type="NCBI Taxonomy" id="587633"/>
    <lineage>
        <taxon>Bacteria</taxon>
        <taxon>Bacillati</taxon>
        <taxon>Bacillota</taxon>
        <taxon>Bacilli</taxon>
        <taxon>Bacillales</taxon>
        <taxon>Bacillaceae</taxon>
        <taxon>Bacillus</taxon>
    </lineage>
</organism>
<dbReference type="InterPro" id="IPR027022">
    <property type="entry name" value="ABC_permease_BceB-typ"/>
</dbReference>
<dbReference type="PANTHER" id="PTHR46795">
    <property type="entry name" value="ABC TRANSPORTER PERMEASE-RELATED-RELATED"/>
    <property type="match status" value="1"/>
</dbReference>
<proteinExistence type="inferred from homology"/>